<feature type="signal peptide" evidence="1">
    <location>
        <begin position="1"/>
        <end position="29"/>
    </location>
</feature>
<keyword evidence="3" id="KW-0378">Hydrolase</keyword>
<reference evidence="4" key="1">
    <citation type="journal article" date="2019" name="Int. J. Syst. Evol. Microbiol.">
        <title>The Global Catalogue of Microorganisms (GCM) 10K type strain sequencing project: providing services to taxonomists for standard genome sequencing and annotation.</title>
        <authorList>
            <consortium name="The Broad Institute Genomics Platform"/>
            <consortium name="The Broad Institute Genome Sequencing Center for Infectious Disease"/>
            <person name="Wu L."/>
            <person name="Ma J."/>
        </authorList>
    </citation>
    <scope>NUCLEOTIDE SEQUENCE [LARGE SCALE GENOMIC DNA]</scope>
    <source>
        <strain evidence="4">CCM 7224</strain>
    </source>
</reference>
<proteinExistence type="predicted"/>
<protein>
    <submittedName>
        <fullName evidence="3">Phosphodiester glycosidase family protein</fullName>
    </submittedName>
</protein>
<feature type="chain" id="PRO_5045456630" evidence="1">
    <location>
        <begin position="30"/>
        <end position="415"/>
    </location>
</feature>
<dbReference type="Pfam" id="PF09992">
    <property type="entry name" value="NAGPA"/>
    <property type="match status" value="1"/>
</dbReference>
<dbReference type="PANTHER" id="PTHR40446:SF2">
    <property type="entry name" value="N-ACETYLGLUCOSAMINE-1-PHOSPHODIESTER ALPHA-N-ACETYLGLUCOSAMINIDASE"/>
    <property type="match status" value="1"/>
</dbReference>
<keyword evidence="4" id="KW-1185">Reference proteome</keyword>
<gene>
    <name evidence="3" type="ORF">ACFPFX_17645</name>
</gene>
<dbReference type="RefSeq" id="WP_344371323.1">
    <property type="nucleotide sequence ID" value="NZ_BAAASQ010000004.1"/>
</dbReference>
<comment type="caution">
    <text evidence="3">The sequence shown here is derived from an EMBL/GenBank/DDBJ whole genome shotgun (WGS) entry which is preliminary data.</text>
</comment>
<sequence length="415" mass="42425">MKKFKGAVAVLVFAGVGVASSWTSASASAPPSVRAAAVPADAAPVSEVVAPGVEYRAFTVPTSHGSARVHVLTVDLDRRRVRAGLLFPGAVAAREKVSVMAARQGAVAAVNGDFFDIEESQHPGVQPTGATSGPAVREGRALKAAVPDGQRFGWTLPQGGSTEDVFGVGTDGLARAGRLTVQGHIRTAAHATLPLRGLNQYALPVGSIGLFTPNWGATSRARAVCGTDNNRAAPCTRDAYEVTVRSGIVRSTSSTPGSGRIPADGVVLLGREAGAQALRALTPGTAVRVDYHLASTTRAPFTFALGAHPIVEHGRPFPGLDTVVAEPRSAVGAARGGHVMRLLSTDGREGTSSGLTVSELAGLLATLGCDTGAYVDGGGSATLATRDRTGHVVVRNALDHGEERAVSNGVAVYSR</sequence>
<dbReference type="GO" id="GO:0016798">
    <property type="term" value="F:hydrolase activity, acting on glycosyl bonds"/>
    <property type="evidence" value="ECO:0007669"/>
    <property type="project" value="UniProtKB-KW"/>
</dbReference>
<evidence type="ECO:0000256" key="1">
    <source>
        <dbReference type="SAM" id="SignalP"/>
    </source>
</evidence>
<dbReference type="EMBL" id="JBHSIZ010000018">
    <property type="protein sequence ID" value="MFC4958109.1"/>
    <property type="molecule type" value="Genomic_DNA"/>
</dbReference>
<accession>A0ABV9ULZ8</accession>
<organism evidence="3 4">
    <name type="scientific">Streptomyces mauvecolor</name>
    <dbReference type="NCBI Taxonomy" id="58345"/>
    <lineage>
        <taxon>Bacteria</taxon>
        <taxon>Bacillati</taxon>
        <taxon>Actinomycetota</taxon>
        <taxon>Actinomycetes</taxon>
        <taxon>Kitasatosporales</taxon>
        <taxon>Streptomycetaceae</taxon>
        <taxon>Streptomyces</taxon>
    </lineage>
</organism>
<evidence type="ECO:0000313" key="4">
    <source>
        <dbReference type="Proteomes" id="UP001595834"/>
    </source>
</evidence>
<name>A0ABV9ULZ8_9ACTN</name>
<dbReference type="PANTHER" id="PTHR40446">
    <property type="entry name" value="N-ACETYLGLUCOSAMINE-1-PHOSPHODIESTER ALPHA-N-ACETYLGLUCOSAMINIDASE"/>
    <property type="match status" value="1"/>
</dbReference>
<feature type="domain" description="Phosphodiester glycosidase" evidence="2">
    <location>
        <begin position="240"/>
        <end position="413"/>
    </location>
</feature>
<keyword evidence="1" id="KW-0732">Signal</keyword>
<keyword evidence="3" id="KW-0326">Glycosidase</keyword>
<dbReference type="InterPro" id="IPR018711">
    <property type="entry name" value="NAGPA"/>
</dbReference>
<evidence type="ECO:0000313" key="3">
    <source>
        <dbReference type="EMBL" id="MFC4958109.1"/>
    </source>
</evidence>
<evidence type="ECO:0000259" key="2">
    <source>
        <dbReference type="Pfam" id="PF09992"/>
    </source>
</evidence>
<dbReference type="Proteomes" id="UP001595834">
    <property type="component" value="Unassembled WGS sequence"/>
</dbReference>